<dbReference type="GO" id="GO:0006954">
    <property type="term" value="P:inflammatory response"/>
    <property type="evidence" value="ECO:0007669"/>
    <property type="project" value="InterPro"/>
</dbReference>
<dbReference type="InterPro" id="IPR001368">
    <property type="entry name" value="TNFR/NGFR_Cys_rich_reg"/>
</dbReference>
<dbReference type="InterPro" id="IPR020445">
    <property type="entry name" value="TNFR_4"/>
</dbReference>
<evidence type="ECO:0000256" key="3">
    <source>
        <dbReference type="SAM" id="SignalP"/>
    </source>
</evidence>
<dbReference type="PROSITE" id="PS00652">
    <property type="entry name" value="TNFR_NGFR_1"/>
    <property type="match status" value="2"/>
</dbReference>
<feature type="repeat" description="TNFR-Cys" evidence="1">
    <location>
        <begin position="68"/>
        <end position="109"/>
    </location>
</feature>
<keyword evidence="6" id="KW-1185">Reference proteome</keyword>
<dbReference type="PANTHER" id="PTHR47881:SF1">
    <property type="entry name" value="TUMOR NECROSIS FACTOR RECEPTOR SUPERFAMILY MEMBER 4"/>
    <property type="match status" value="1"/>
</dbReference>
<evidence type="ECO:0000256" key="2">
    <source>
        <dbReference type="SAM" id="MobiDB-lite"/>
    </source>
</evidence>
<evidence type="ECO:0000259" key="4">
    <source>
        <dbReference type="PROSITE" id="PS50050"/>
    </source>
</evidence>
<dbReference type="Pfam" id="PF00020">
    <property type="entry name" value="TNFR_c6"/>
    <property type="match status" value="1"/>
</dbReference>
<accession>A0A8D0BQ89</accession>
<keyword evidence="1" id="KW-1015">Disulfide bond</keyword>
<evidence type="ECO:0000256" key="1">
    <source>
        <dbReference type="PROSITE-ProRule" id="PRU00206"/>
    </source>
</evidence>
<dbReference type="Proteomes" id="UP000694421">
    <property type="component" value="Unplaced"/>
</dbReference>
<feature type="disulfide bond" evidence="1">
    <location>
        <begin position="48"/>
        <end position="66"/>
    </location>
</feature>
<sequence length="223" mass="24807">MAALQLSCKRILGFPAVLFLPALLCSVWGHHCSELQYPLKKQKCCRKCQPGTELTKRCGMSSDTTCEPCDPGSYNEDYTESRCKTCSVCRKDMGLREVRPCEAKFNARCECLPGYEPSEEYSTDEKRCKPCREGCFSRGGSQKCQPWTDCAAQGKTQKFPGKREEDAICSNEQVVAPTESTSVTVRSSPEDKKTEPSTKNVSSVSVTHAKTEQVDIRRSNSQS</sequence>
<organism evidence="5 6">
    <name type="scientific">Salvator merianae</name>
    <name type="common">Argentine black and white tegu</name>
    <name type="synonym">Tupinambis merianae</name>
    <dbReference type="NCBI Taxonomy" id="96440"/>
    <lineage>
        <taxon>Eukaryota</taxon>
        <taxon>Metazoa</taxon>
        <taxon>Chordata</taxon>
        <taxon>Craniata</taxon>
        <taxon>Vertebrata</taxon>
        <taxon>Euteleostomi</taxon>
        <taxon>Lepidosauria</taxon>
        <taxon>Squamata</taxon>
        <taxon>Bifurcata</taxon>
        <taxon>Unidentata</taxon>
        <taxon>Episquamata</taxon>
        <taxon>Laterata</taxon>
        <taxon>Teiioidea</taxon>
        <taxon>Teiidae</taxon>
        <taxon>Salvator</taxon>
    </lineage>
</organism>
<dbReference type="PANTHER" id="PTHR47881">
    <property type="entry name" value="TUMOR NECROSIS FACTOR RECEPTOR SUBFAMILY MEMBER 4"/>
    <property type="match status" value="1"/>
</dbReference>
<feature type="compositionally biased region" description="Polar residues" evidence="2">
    <location>
        <begin position="197"/>
        <end position="208"/>
    </location>
</feature>
<keyword evidence="3" id="KW-0732">Signal</keyword>
<reference evidence="5" key="1">
    <citation type="submission" date="2025-08" db="UniProtKB">
        <authorList>
            <consortium name="Ensembl"/>
        </authorList>
    </citation>
    <scope>IDENTIFICATION</scope>
</reference>
<feature type="signal peptide" evidence="3">
    <location>
        <begin position="1"/>
        <end position="29"/>
    </location>
</feature>
<feature type="domain" description="TNFR-Cys" evidence="4">
    <location>
        <begin position="68"/>
        <end position="109"/>
    </location>
</feature>
<feature type="compositionally biased region" description="Basic and acidic residues" evidence="2">
    <location>
        <begin position="209"/>
        <end position="223"/>
    </location>
</feature>
<dbReference type="SMART" id="SM00208">
    <property type="entry name" value="TNFR"/>
    <property type="match status" value="3"/>
</dbReference>
<reference evidence="5" key="2">
    <citation type="submission" date="2025-09" db="UniProtKB">
        <authorList>
            <consortium name="Ensembl"/>
        </authorList>
    </citation>
    <scope>IDENTIFICATION</scope>
</reference>
<feature type="repeat" description="TNFR-Cys" evidence="1">
    <location>
        <begin position="31"/>
        <end position="66"/>
    </location>
</feature>
<proteinExistence type="predicted"/>
<dbReference type="GeneTree" id="ENSGT01120000273829"/>
<feature type="region of interest" description="Disordered" evidence="2">
    <location>
        <begin position="169"/>
        <end position="223"/>
    </location>
</feature>
<dbReference type="GO" id="GO:0005031">
    <property type="term" value="F:tumor necrosis factor receptor activity"/>
    <property type="evidence" value="ECO:0007669"/>
    <property type="project" value="InterPro"/>
</dbReference>
<dbReference type="SUPFAM" id="SSF57586">
    <property type="entry name" value="TNF receptor-like"/>
    <property type="match status" value="2"/>
</dbReference>
<feature type="disulfide bond" evidence="1">
    <location>
        <begin position="45"/>
        <end position="58"/>
    </location>
</feature>
<feature type="domain" description="TNFR-Cys" evidence="4">
    <location>
        <begin position="31"/>
        <end position="66"/>
    </location>
</feature>
<evidence type="ECO:0000313" key="6">
    <source>
        <dbReference type="Proteomes" id="UP000694421"/>
    </source>
</evidence>
<comment type="caution">
    <text evidence="1">Lacks conserved residue(s) required for the propagation of feature annotation.</text>
</comment>
<protein>
    <recommendedName>
        <fullName evidence="4">TNFR-Cys domain-containing protein</fullName>
    </recommendedName>
</protein>
<name>A0A8D0BQ89_SALMN</name>
<dbReference type="PROSITE" id="PS50050">
    <property type="entry name" value="TNFR_NGFR_2"/>
    <property type="match status" value="2"/>
</dbReference>
<feature type="compositionally biased region" description="Polar residues" evidence="2">
    <location>
        <begin position="170"/>
        <end position="187"/>
    </location>
</feature>
<evidence type="ECO:0000313" key="5">
    <source>
        <dbReference type="Ensembl" id="ENSSMRP00000011674.1"/>
    </source>
</evidence>
<feature type="chain" id="PRO_5034470952" description="TNFR-Cys domain-containing protein" evidence="3">
    <location>
        <begin position="30"/>
        <end position="223"/>
    </location>
</feature>
<dbReference type="AlphaFoldDB" id="A0A8D0BQ89"/>
<dbReference type="Ensembl" id="ENSSMRT00000013608.1">
    <property type="protein sequence ID" value="ENSSMRP00000011674.1"/>
    <property type="gene ID" value="ENSSMRG00000009172.1"/>
</dbReference>
<dbReference type="Gene3D" id="2.10.50.10">
    <property type="entry name" value="Tumor Necrosis Factor Receptor, subunit A, domain 2"/>
    <property type="match status" value="2"/>
</dbReference>